<dbReference type="InterPro" id="IPR036388">
    <property type="entry name" value="WH-like_DNA-bd_sf"/>
</dbReference>
<dbReference type="Proteomes" id="UP000285961">
    <property type="component" value="Unassembled WGS sequence"/>
</dbReference>
<evidence type="ECO:0000256" key="5">
    <source>
        <dbReference type="SAM" id="MobiDB-lite"/>
    </source>
</evidence>
<keyword evidence="4" id="KW-0804">Transcription</keyword>
<dbReference type="Pfam" id="PF08281">
    <property type="entry name" value="Sigma70_r4_2"/>
    <property type="match status" value="1"/>
</dbReference>
<dbReference type="GO" id="GO:0016987">
    <property type="term" value="F:sigma factor activity"/>
    <property type="evidence" value="ECO:0007669"/>
    <property type="project" value="UniProtKB-KW"/>
</dbReference>
<dbReference type="GO" id="GO:0006352">
    <property type="term" value="P:DNA-templated transcription initiation"/>
    <property type="evidence" value="ECO:0007669"/>
    <property type="project" value="InterPro"/>
</dbReference>
<organism evidence="8 9">
    <name type="scientific">Candidatus Abyssobacteria bacterium SURF_17</name>
    <dbReference type="NCBI Taxonomy" id="2093361"/>
    <lineage>
        <taxon>Bacteria</taxon>
        <taxon>Pseudomonadati</taxon>
        <taxon>Candidatus Hydrogenedentota</taxon>
        <taxon>Candidatus Abyssobacteria</taxon>
    </lineage>
</organism>
<dbReference type="PANTHER" id="PTHR43133">
    <property type="entry name" value="RNA POLYMERASE ECF-TYPE SIGMA FACTO"/>
    <property type="match status" value="1"/>
</dbReference>
<gene>
    <name evidence="8" type="ORF">C4532_05020</name>
</gene>
<evidence type="ECO:0000259" key="6">
    <source>
        <dbReference type="Pfam" id="PF04542"/>
    </source>
</evidence>
<evidence type="ECO:0000313" key="9">
    <source>
        <dbReference type="Proteomes" id="UP000285961"/>
    </source>
</evidence>
<dbReference type="InterPro" id="IPR013324">
    <property type="entry name" value="RNA_pol_sigma_r3/r4-like"/>
</dbReference>
<name>A0A419F3K0_9BACT</name>
<dbReference type="Pfam" id="PF04542">
    <property type="entry name" value="Sigma70_r2"/>
    <property type="match status" value="1"/>
</dbReference>
<keyword evidence="2" id="KW-0805">Transcription regulation</keyword>
<dbReference type="InterPro" id="IPR007627">
    <property type="entry name" value="RNA_pol_sigma70_r2"/>
</dbReference>
<comment type="caution">
    <text evidence="8">The sequence shown here is derived from an EMBL/GenBank/DDBJ whole genome shotgun (WGS) entry which is preliminary data.</text>
</comment>
<dbReference type="GO" id="GO:0003677">
    <property type="term" value="F:DNA binding"/>
    <property type="evidence" value="ECO:0007669"/>
    <property type="project" value="InterPro"/>
</dbReference>
<dbReference type="InterPro" id="IPR039425">
    <property type="entry name" value="RNA_pol_sigma-70-like"/>
</dbReference>
<dbReference type="Gene3D" id="1.10.1740.10">
    <property type="match status" value="1"/>
</dbReference>
<reference evidence="8 9" key="1">
    <citation type="journal article" date="2017" name="ISME J.">
        <title>Energy and carbon metabolisms in a deep terrestrial subsurface fluid microbial community.</title>
        <authorList>
            <person name="Momper L."/>
            <person name="Jungbluth S.P."/>
            <person name="Lee M.D."/>
            <person name="Amend J.P."/>
        </authorList>
    </citation>
    <scope>NUCLEOTIDE SEQUENCE [LARGE SCALE GENOMIC DNA]</scope>
    <source>
        <strain evidence="8">SURF_17</strain>
    </source>
</reference>
<dbReference type="InterPro" id="IPR013249">
    <property type="entry name" value="RNA_pol_sigma70_r4_t2"/>
</dbReference>
<evidence type="ECO:0000313" key="8">
    <source>
        <dbReference type="EMBL" id="RJP73050.1"/>
    </source>
</evidence>
<feature type="domain" description="RNA polymerase sigma-70 region 2" evidence="6">
    <location>
        <begin position="23"/>
        <end position="90"/>
    </location>
</feature>
<dbReference type="AlphaFoldDB" id="A0A419F3K0"/>
<proteinExistence type="inferred from homology"/>
<dbReference type="NCBIfam" id="TIGR02937">
    <property type="entry name" value="sigma70-ECF"/>
    <property type="match status" value="1"/>
</dbReference>
<dbReference type="Gene3D" id="1.10.10.10">
    <property type="entry name" value="Winged helix-like DNA-binding domain superfamily/Winged helix DNA-binding domain"/>
    <property type="match status" value="1"/>
</dbReference>
<dbReference type="SUPFAM" id="SSF88946">
    <property type="entry name" value="Sigma2 domain of RNA polymerase sigma factors"/>
    <property type="match status" value="1"/>
</dbReference>
<evidence type="ECO:0000256" key="2">
    <source>
        <dbReference type="ARBA" id="ARBA00023015"/>
    </source>
</evidence>
<protein>
    <submittedName>
        <fullName evidence="8">Sigma-70 family RNA polymerase sigma factor</fullName>
    </submittedName>
</protein>
<dbReference type="CDD" id="cd06171">
    <property type="entry name" value="Sigma70_r4"/>
    <property type="match status" value="1"/>
</dbReference>
<evidence type="ECO:0000259" key="7">
    <source>
        <dbReference type="Pfam" id="PF08281"/>
    </source>
</evidence>
<evidence type="ECO:0000256" key="1">
    <source>
        <dbReference type="ARBA" id="ARBA00010641"/>
    </source>
</evidence>
<evidence type="ECO:0000256" key="4">
    <source>
        <dbReference type="ARBA" id="ARBA00023163"/>
    </source>
</evidence>
<feature type="region of interest" description="Disordered" evidence="5">
    <location>
        <begin position="94"/>
        <end position="115"/>
    </location>
</feature>
<dbReference type="EMBL" id="QZKI01000033">
    <property type="protein sequence ID" value="RJP73050.1"/>
    <property type="molecule type" value="Genomic_DNA"/>
</dbReference>
<sequence>MPSDEELVERIRQGEQAAFQTVVEKYQQRMYAVAYGLLGNREDALDTVQEAFVKAYRSLAKFKGESSLYTWLYRITVNAAIDLERKAGRREEVEFREEIEPDEEKGEYPAAPPSENPVEQLMRKELGGLIEDAIQKLPSEQRTAIVLREIEGLSYKEIAGIMKCSEGTVMSRLHYGRKKLQELLGPHLE</sequence>
<evidence type="ECO:0000256" key="3">
    <source>
        <dbReference type="ARBA" id="ARBA00023082"/>
    </source>
</evidence>
<dbReference type="InterPro" id="IPR014284">
    <property type="entry name" value="RNA_pol_sigma-70_dom"/>
</dbReference>
<keyword evidence="3" id="KW-0731">Sigma factor</keyword>
<accession>A0A419F3K0</accession>
<comment type="similarity">
    <text evidence="1">Belongs to the sigma-70 factor family. ECF subfamily.</text>
</comment>
<dbReference type="SUPFAM" id="SSF88659">
    <property type="entry name" value="Sigma3 and sigma4 domains of RNA polymerase sigma factors"/>
    <property type="match status" value="1"/>
</dbReference>
<feature type="domain" description="RNA polymerase sigma factor 70 region 4 type 2" evidence="7">
    <location>
        <begin position="129"/>
        <end position="180"/>
    </location>
</feature>
<dbReference type="PANTHER" id="PTHR43133:SF53">
    <property type="entry name" value="ECF RNA POLYMERASE SIGMA-E FACTOR"/>
    <property type="match status" value="1"/>
</dbReference>
<dbReference type="InterPro" id="IPR013325">
    <property type="entry name" value="RNA_pol_sigma_r2"/>
</dbReference>